<dbReference type="EMBL" id="CAFBLP010000054">
    <property type="protein sequence ID" value="CAB4884966.1"/>
    <property type="molecule type" value="Genomic_DNA"/>
</dbReference>
<dbReference type="Pfam" id="PF01476">
    <property type="entry name" value="LysM"/>
    <property type="match status" value="2"/>
</dbReference>
<evidence type="ECO:0000259" key="2">
    <source>
        <dbReference type="PROSITE" id="PS51782"/>
    </source>
</evidence>
<dbReference type="PANTHER" id="PTHR34700:SF4">
    <property type="entry name" value="PHAGE-LIKE ELEMENT PBSX PROTEIN XKDP"/>
    <property type="match status" value="1"/>
</dbReference>
<dbReference type="AlphaFoldDB" id="A0A6J7EPD8"/>
<feature type="domain" description="LysM" evidence="2">
    <location>
        <begin position="266"/>
        <end position="321"/>
    </location>
</feature>
<name>A0A6J7EPD8_9ZZZZ</name>
<dbReference type="PROSITE" id="PS51782">
    <property type="entry name" value="LYSM"/>
    <property type="match status" value="2"/>
</dbReference>
<dbReference type="Gene3D" id="3.10.350.10">
    <property type="entry name" value="LysM domain"/>
    <property type="match status" value="2"/>
</dbReference>
<dbReference type="InterPro" id="IPR018392">
    <property type="entry name" value="LysM"/>
</dbReference>
<evidence type="ECO:0000256" key="1">
    <source>
        <dbReference type="SAM" id="Phobius"/>
    </source>
</evidence>
<sequence length="1062" mass="111845">MIAAAAQHRPVSRVVRGVVAMLLLAVLSAGVPYALVRCVGRPWPHPFPSLETVWRSLRRGDISDAAVVKILAVLVWLTWARLAVSLVIEVVARLAGRSVPRFAALGSSQQWAGALVAAAVLLMASSPRGAGASAAVPAHLPLPAALLVIDAEPLMFEPGSATAPPTASPDPVTVIEGTVAPNPEPHPVGVTYTVQRNDSFWSIAEAALGDGSRWHEIVELNRGSEVAPGVVFDGTAHRLLPGWQLLIAGTTTTPPPVAPPSTTVGRTVRVVAGDTLSGIARRELGRATDWPRLWEANRGHDFGGRIFDDPNLILTGWELVVPGDEVRPSVAELAPATAPAPVPVPAPIPAPVPAPVPVLAAEPTAADVPVTEVPAVEIPIVEPAADVVRPAPQRTEQILDRPSGLGAAVLLASGITVGVAVRRRRRLRSASVNARLPQPTRNLVAVETVLRAIDDGERIARIDIALRALATELSQMNCAAGVVAVLATDDGAIEVILTGPVVLVPAPWVAVADGRYRLPAAVALADIAEQARRANQPCPALAHLGSCRVGDGGGAGAQAQLFVDLEAMGLLAISATRPDATNVARAIAAGVAVSPLAETAHLITCGFSETHLGRFCTDDADSLDAALDRAVQAIGTTAATTSTGLSTFTLRARHHGGEAWEPAIVVVTEPRHGAPATGDDPAEPPHPTGALADADLVALTSTGGRGLAVVIDRAVAGARWVIEQRRLTWVLEPLGLEFSPVGLTALDVGRVAALLDEAAQPLDLVTPGPGPAPDAVVPDAVVPDGAVPDVDAPRDLEHDSRSTQPWCLPPWSILVRLLGPVEVTDGAGRIAEFERSKALELVVWLSQHRDRSTRTAARTALWELNVRDATFANVVSDSRRTLARLAPVGNGEEWIGRTLTEQLPLHPGVITDADLLRLRFEHARTLSPQGVIDVLRPGLELVRDLVFFGTSYLWPDTEGITSQLTLLVTSSATLLGEQYLRLGDIDGVFWATGQGLKVLAGHEELIALRMRAHARQGDLAGVRQEWESYERALNADVWSSGDPAPKLVALRRELLSLSLQQV</sequence>
<feature type="transmembrane region" description="Helical" evidence="1">
    <location>
        <begin position="14"/>
        <end position="35"/>
    </location>
</feature>
<dbReference type="Gene3D" id="1.25.40.10">
    <property type="entry name" value="Tetratricopeptide repeat domain"/>
    <property type="match status" value="1"/>
</dbReference>
<proteinExistence type="predicted"/>
<evidence type="ECO:0000313" key="3">
    <source>
        <dbReference type="EMBL" id="CAB4884966.1"/>
    </source>
</evidence>
<protein>
    <submittedName>
        <fullName evidence="3">Unannotated protein</fullName>
    </submittedName>
</protein>
<keyword evidence="1" id="KW-0812">Transmembrane</keyword>
<reference evidence="3" key="1">
    <citation type="submission" date="2020-05" db="EMBL/GenBank/DDBJ databases">
        <authorList>
            <person name="Chiriac C."/>
            <person name="Salcher M."/>
            <person name="Ghai R."/>
            <person name="Kavagutti S V."/>
        </authorList>
    </citation>
    <scope>NUCLEOTIDE SEQUENCE</scope>
</reference>
<dbReference type="PANTHER" id="PTHR34700">
    <property type="entry name" value="POTASSIUM BINDING PROTEIN KBP"/>
    <property type="match status" value="1"/>
</dbReference>
<feature type="domain" description="LysM" evidence="2">
    <location>
        <begin position="190"/>
        <end position="239"/>
    </location>
</feature>
<organism evidence="3">
    <name type="scientific">freshwater metagenome</name>
    <dbReference type="NCBI Taxonomy" id="449393"/>
    <lineage>
        <taxon>unclassified sequences</taxon>
        <taxon>metagenomes</taxon>
        <taxon>ecological metagenomes</taxon>
    </lineage>
</organism>
<accession>A0A6J7EPD8</accession>
<dbReference type="InterPro" id="IPR036779">
    <property type="entry name" value="LysM_dom_sf"/>
</dbReference>
<gene>
    <name evidence="3" type="ORF">UFOPK3376_02026</name>
</gene>
<dbReference type="InterPro" id="IPR011990">
    <property type="entry name" value="TPR-like_helical_dom_sf"/>
</dbReference>
<keyword evidence="1" id="KW-0472">Membrane</keyword>
<dbReference type="InterPro" id="IPR052196">
    <property type="entry name" value="Bact_Kbp"/>
</dbReference>
<dbReference type="CDD" id="cd00118">
    <property type="entry name" value="LysM"/>
    <property type="match status" value="2"/>
</dbReference>
<keyword evidence="1" id="KW-1133">Transmembrane helix</keyword>